<reference evidence="1" key="2">
    <citation type="submission" date="2004-08" db="EMBL/GenBank/DDBJ databases">
        <authorList>
            <person name="Putnam N."/>
            <person name="Detter J.C."/>
            <person name="Richardson P.M."/>
            <person name="Rokhsar D."/>
        </authorList>
    </citation>
    <scope>NUCLEOTIDE SEQUENCE</scope>
</reference>
<proteinExistence type="predicted"/>
<name>Q64A28_UNCAG</name>
<gene>
    <name evidence="1" type="ORF">GZ33E1_46</name>
</gene>
<reference evidence="1" key="1">
    <citation type="journal article" date="2004" name="Science">
        <title>Reverse methanogenesis: testing the hypothesis with environmental genomics.</title>
        <authorList>
            <person name="Hallam S.J."/>
            <person name="Putnam N."/>
            <person name="Preston C.M."/>
            <person name="Detter J.C."/>
            <person name="Rokhsar D."/>
            <person name="Richardson P.M."/>
            <person name="DeLong E.F."/>
        </authorList>
    </citation>
    <scope>NUCLEOTIDE SEQUENCE</scope>
</reference>
<evidence type="ECO:0000313" key="1">
    <source>
        <dbReference type="EMBL" id="AAU83749.1"/>
    </source>
</evidence>
<sequence>MYSCSKKPRDFTRLTQHFSFFTKRKSVLKEKKYVLLVKLFFKPLQGLRGREAETHIRKGFSWKSV</sequence>
<dbReference type="AlphaFoldDB" id="Q64A28"/>
<protein>
    <submittedName>
        <fullName evidence="1">Uncharacterized protein</fullName>
    </submittedName>
</protein>
<dbReference type="EMBL" id="AY714857">
    <property type="protein sequence ID" value="AAU83749.1"/>
    <property type="molecule type" value="Genomic_DNA"/>
</dbReference>
<accession>Q64A28</accession>
<organism evidence="1">
    <name type="scientific">Uncultured archaeon GZfos26G2</name>
    <dbReference type="NCBI Taxonomy" id="3386331"/>
    <lineage>
        <taxon>Archaea</taxon>
        <taxon>Methanobacteriati</taxon>
        <taxon>Methanobacteriota</taxon>
        <taxon>Stenosarchaea group</taxon>
        <taxon>Methanomicrobia</taxon>
        <taxon>Candidatus Methanophagales</taxon>
        <taxon>Candidatus Methanophagaceae</taxon>
        <taxon>Candidatus Methanophaga</taxon>
    </lineage>
</organism>